<dbReference type="Gene3D" id="3.40.50.720">
    <property type="entry name" value="NAD(P)-binding Rossmann-like Domain"/>
    <property type="match status" value="1"/>
</dbReference>
<dbReference type="SUPFAM" id="SSF51735">
    <property type="entry name" value="NAD(P)-binding Rossmann-fold domains"/>
    <property type="match status" value="1"/>
</dbReference>
<sequence>MKIIVIGATGAIGSEVIKKLDNYHEVIKVGSNSSDYRLDVTSPLAIEKMFKGIQNIDAVSALQDLLLSKGLKKMTPEVNAVAVQSKLLGQINLVLIGQHYLNPNGTSL</sequence>
<dbReference type="InterPro" id="IPR036291">
    <property type="entry name" value="NAD(P)-bd_dom_sf"/>
</dbReference>
<proteinExistence type="predicted"/>
<dbReference type="Pfam" id="PF01370">
    <property type="entry name" value="Epimerase"/>
    <property type="match status" value="1"/>
</dbReference>
<dbReference type="AlphaFoldDB" id="A0A1G6W815"/>
<accession>A0A1G6W815</accession>
<feature type="domain" description="NAD-dependent epimerase/dehydratase" evidence="1">
    <location>
        <begin position="3"/>
        <end position="61"/>
    </location>
</feature>
<dbReference type="EMBL" id="FMZB01000015">
    <property type="protein sequence ID" value="SDD61949.1"/>
    <property type="molecule type" value="Genomic_DNA"/>
</dbReference>
<dbReference type="RefSeq" id="WP_425288320.1">
    <property type="nucleotide sequence ID" value="NZ_FMZB01000015.1"/>
</dbReference>
<evidence type="ECO:0000259" key="1">
    <source>
        <dbReference type="Pfam" id="PF01370"/>
    </source>
</evidence>
<gene>
    <name evidence="2" type="ORF">SAMN05421663_11536</name>
</gene>
<dbReference type="InterPro" id="IPR001509">
    <property type="entry name" value="Epimerase_deHydtase"/>
</dbReference>
<evidence type="ECO:0000313" key="2">
    <source>
        <dbReference type="EMBL" id="SDD61949.1"/>
    </source>
</evidence>
<evidence type="ECO:0000313" key="3">
    <source>
        <dbReference type="Proteomes" id="UP000198666"/>
    </source>
</evidence>
<organism evidence="2 3">
    <name type="scientific">Terribacillus halophilus</name>
    <dbReference type="NCBI Taxonomy" id="361279"/>
    <lineage>
        <taxon>Bacteria</taxon>
        <taxon>Bacillati</taxon>
        <taxon>Bacillota</taxon>
        <taxon>Bacilli</taxon>
        <taxon>Bacillales</taxon>
        <taxon>Bacillaceae</taxon>
        <taxon>Terribacillus</taxon>
    </lineage>
</organism>
<keyword evidence="3" id="KW-1185">Reference proteome</keyword>
<protein>
    <submittedName>
        <fullName evidence="2">NAD dependent epimerase/dehydratase family protein</fullName>
    </submittedName>
</protein>
<reference evidence="3" key="1">
    <citation type="submission" date="2016-10" db="EMBL/GenBank/DDBJ databases">
        <authorList>
            <person name="Varghese N."/>
            <person name="Submissions S."/>
        </authorList>
    </citation>
    <scope>NUCLEOTIDE SEQUENCE [LARGE SCALE GENOMIC DNA]</scope>
    <source>
        <strain evidence="3">DSM 21620</strain>
    </source>
</reference>
<name>A0A1G6W815_9BACI</name>
<dbReference type="Proteomes" id="UP000198666">
    <property type="component" value="Unassembled WGS sequence"/>
</dbReference>
<dbReference type="STRING" id="361279.SAMN05421663_11536"/>